<dbReference type="Gene3D" id="1.25.40.20">
    <property type="entry name" value="Ankyrin repeat-containing domain"/>
    <property type="match status" value="1"/>
</dbReference>
<name>A0AAE3YHP5_9MICC</name>
<evidence type="ECO:0000256" key="4">
    <source>
        <dbReference type="SAM" id="MobiDB-lite"/>
    </source>
</evidence>
<feature type="region of interest" description="Disordered" evidence="4">
    <location>
        <begin position="1"/>
        <end position="26"/>
    </location>
</feature>
<evidence type="ECO:0000256" key="3">
    <source>
        <dbReference type="PROSITE-ProRule" id="PRU00023"/>
    </source>
</evidence>
<evidence type="ECO:0000256" key="1">
    <source>
        <dbReference type="ARBA" id="ARBA00022737"/>
    </source>
</evidence>
<keyword evidence="1" id="KW-0677">Repeat</keyword>
<keyword evidence="6" id="KW-1185">Reference proteome</keyword>
<sequence length="151" mass="15131">MTTPAHEPAPQGPGAPGPAGGEAPSEELQELAAALFDAARAGQADVLEAYVRAGAPADLANGSGDTLLMLAAYHGHADAVARLAALGADPNRVNDRGQSPLAGAVFKGEAEVIEALLAAGADPRHGTPSALDTARMFQNAELAARFQASEA</sequence>
<dbReference type="InterPro" id="IPR002110">
    <property type="entry name" value="Ankyrin_rpt"/>
</dbReference>
<dbReference type="SMART" id="SM00248">
    <property type="entry name" value="ANK"/>
    <property type="match status" value="3"/>
</dbReference>
<feature type="repeat" description="ANK" evidence="3">
    <location>
        <begin position="63"/>
        <end position="95"/>
    </location>
</feature>
<dbReference type="AlphaFoldDB" id="A0AAE3YHP5"/>
<dbReference type="InterPro" id="IPR036770">
    <property type="entry name" value="Ankyrin_rpt-contain_sf"/>
</dbReference>
<evidence type="ECO:0000313" key="6">
    <source>
        <dbReference type="Proteomes" id="UP001247307"/>
    </source>
</evidence>
<accession>A0AAE3YHP5</accession>
<proteinExistence type="predicted"/>
<organism evidence="5 6">
    <name type="scientific">Falsarthrobacter nasiphocae</name>
    <dbReference type="NCBI Taxonomy" id="189863"/>
    <lineage>
        <taxon>Bacteria</taxon>
        <taxon>Bacillati</taxon>
        <taxon>Actinomycetota</taxon>
        <taxon>Actinomycetes</taxon>
        <taxon>Micrococcales</taxon>
        <taxon>Micrococcaceae</taxon>
        <taxon>Falsarthrobacter</taxon>
    </lineage>
</organism>
<dbReference type="Proteomes" id="UP001247307">
    <property type="component" value="Unassembled WGS sequence"/>
</dbReference>
<dbReference type="SUPFAM" id="SSF48403">
    <property type="entry name" value="Ankyrin repeat"/>
    <property type="match status" value="1"/>
</dbReference>
<evidence type="ECO:0000256" key="2">
    <source>
        <dbReference type="ARBA" id="ARBA00023043"/>
    </source>
</evidence>
<dbReference type="Pfam" id="PF12796">
    <property type="entry name" value="Ank_2"/>
    <property type="match status" value="1"/>
</dbReference>
<comment type="caution">
    <text evidence="5">The sequence shown here is derived from an EMBL/GenBank/DDBJ whole genome shotgun (WGS) entry which is preliminary data.</text>
</comment>
<evidence type="ECO:0000313" key="5">
    <source>
        <dbReference type="EMBL" id="MDR6892497.1"/>
    </source>
</evidence>
<dbReference type="PROSITE" id="PS50088">
    <property type="entry name" value="ANK_REPEAT"/>
    <property type="match status" value="2"/>
</dbReference>
<dbReference type="EMBL" id="JAVDUI010000001">
    <property type="protein sequence ID" value="MDR6892497.1"/>
    <property type="molecule type" value="Genomic_DNA"/>
</dbReference>
<dbReference type="PANTHER" id="PTHR24171">
    <property type="entry name" value="ANKYRIN REPEAT DOMAIN-CONTAINING PROTEIN 39-RELATED"/>
    <property type="match status" value="1"/>
</dbReference>
<dbReference type="RefSeq" id="WP_309851592.1">
    <property type="nucleotide sequence ID" value="NZ_BAAAIU010000020.1"/>
</dbReference>
<gene>
    <name evidence="5" type="ORF">J2S35_001437</name>
</gene>
<protein>
    <submittedName>
        <fullName evidence="5">Ankyrin repeat protein</fullName>
    </submittedName>
</protein>
<dbReference type="PANTHER" id="PTHR24171:SF9">
    <property type="entry name" value="ANKYRIN REPEAT DOMAIN-CONTAINING PROTEIN 39"/>
    <property type="match status" value="1"/>
</dbReference>
<dbReference type="PROSITE" id="PS50297">
    <property type="entry name" value="ANK_REP_REGION"/>
    <property type="match status" value="2"/>
</dbReference>
<feature type="repeat" description="ANK" evidence="3">
    <location>
        <begin position="96"/>
        <end position="122"/>
    </location>
</feature>
<keyword evidence="2 3" id="KW-0040">ANK repeat</keyword>
<reference evidence="5" key="1">
    <citation type="submission" date="2023-07" db="EMBL/GenBank/DDBJ databases">
        <title>Sequencing the genomes of 1000 actinobacteria strains.</title>
        <authorList>
            <person name="Klenk H.-P."/>
        </authorList>
    </citation>
    <scope>NUCLEOTIDE SEQUENCE</scope>
    <source>
        <strain evidence="5">DSM 13988</strain>
    </source>
</reference>